<feature type="binding site" evidence="7">
    <location>
        <position position="86"/>
    </location>
    <ligand>
        <name>Mg(2+)</name>
        <dbReference type="ChEBI" id="CHEBI:18420"/>
        <label>1</label>
        <note>catalytic</note>
    </ligand>
</feature>
<dbReference type="InterPro" id="IPR020583">
    <property type="entry name" value="Inositol_monoP_metal-BS"/>
</dbReference>
<evidence type="ECO:0000256" key="5">
    <source>
        <dbReference type="ARBA" id="ARBA00022801"/>
    </source>
</evidence>
<dbReference type="RefSeq" id="WP_069510335.1">
    <property type="nucleotide sequence ID" value="NZ_CP194323.1"/>
</dbReference>
<keyword evidence="5 8" id="KW-0378">Hydrolase</keyword>
<comment type="cofactor">
    <cofactor evidence="2 7">
        <name>Mg(2+)</name>
        <dbReference type="ChEBI" id="CHEBI:18420"/>
    </cofactor>
</comment>
<dbReference type="AlphaFoldDB" id="A0A2S5D437"/>
<dbReference type="SUPFAM" id="SSF56655">
    <property type="entry name" value="Carbohydrate phosphatase"/>
    <property type="match status" value="1"/>
</dbReference>
<dbReference type="FunFam" id="3.30.540.10:FF:000003">
    <property type="entry name" value="Inositol-1-monophosphatase"/>
    <property type="match status" value="1"/>
</dbReference>
<dbReference type="GO" id="GO:0046854">
    <property type="term" value="P:phosphatidylinositol phosphate biosynthetic process"/>
    <property type="evidence" value="ECO:0007669"/>
    <property type="project" value="InterPro"/>
</dbReference>
<sequence length="265" mass="29785">MDLKQIDQFAKSIIVEAGNRIRNAFSYNLVIETKSNANDLVTNIDRETELFFIEKIKSFDPTHHIIGEEGMGEKVESLDGVVWIIDPIDGTMNFVKQHRHFMISIGIFIDGVGKLGYIYDVMREDLFHAIAGQGAWYNASPLRKLQPVTIEESVIGINAHWVAPNRHIHHEKVIELVRKVRGTRSYGSAAMEIAFVVSGKLDAYVSMRLSPWDIAGGTIIANEVGAIATNLHGRTVDLLHQDTFIIANPSIHHELLEKYIVPYDV</sequence>
<reference evidence="8 9" key="1">
    <citation type="submission" date="2017-11" db="EMBL/GenBank/DDBJ databases">
        <title>Genome sequence of Lysinibacillus sphaericus, a lignin-degrading bacteria isolated from municipal solid waste soil.</title>
        <authorList>
            <person name="Persinoti G.F."/>
            <person name="Paixao D.A."/>
            <person name="Bugg T.D."/>
            <person name="Squina F.M."/>
        </authorList>
    </citation>
    <scope>NUCLEOTIDE SEQUENCE [LARGE SCALE GENOMIC DNA]</scope>
    <source>
        <strain evidence="8 9">A1</strain>
    </source>
</reference>
<dbReference type="GO" id="GO:0046872">
    <property type="term" value="F:metal ion binding"/>
    <property type="evidence" value="ECO:0007669"/>
    <property type="project" value="UniProtKB-KW"/>
</dbReference>
<dbReference type="Proteomes" id="UP000237319">
    <property type="component" value="Unassembled WGS sequence"/>
</dbReference>
<accession>A0A2S5D437</accession>
<dbReference type="Gene3D" id="3.30.540.10">
    <property type="entry name" value="Fructose-1,6-Bisphosphatase, subunit A, domain 1"/>
    <property type="match status" value="1"/>
</dbReference>
<evidence type="ECO:0000256" key="4">
    <source>
        <dbReference type="ARBA" id="ARBA00022723"/>
    </source>
</evidence>
<name>A0A2S5D437_LYSSH</name>
<feature type="binding site" evidence="7">
    <location>
        <position position="213"/>
    </location>
    <ligand>
        <name>Mg(2+)</name>
        <dbReference type="ChEBI" id="CHEBI:18420"/>
        <label>1</label>
        <note>catalytic</note>
    </ligand>
</feature>
<dbReference type="PRINTS" id="PR00377">
    <property type="entry name" value="IMPHPHTASES"/>
</dbReference>
<dbReference type="GO" id="GO:0008934">
    <property type="term" value="F:inositol monophosphate 1-phosphatase activity"/>
    <property type="evidence" value="ECO:0007669"/>
    <property type="project" value="TreeGrafter"/>
</dbReference>
<dbReference type="Gene3D" id="3.40.190.80">
    <property type="match status" value="1"/>
</dbReference>
<dbReference type="PROSITE" id="PS00630">
    <property type="entry name" value="IMP_2"/>
    <property type="match status" value="1"/>
</dbReference>
<evidence type="ECO:0000256" key="7">
    <source>
        <dbReference type="PIRSR" id="PIRSR600760-2"/>
    </source>
</evidence>
<proteinExistence type="predicted"/>
<dbReference type="CDD" id="cd01637">
    <property type="entry name" value="IMPase_like"/>
    <property type="match status" value="1"/>
</dbReference>
<gene>
    <name evidence="8" type="primary">suhB</name>
    <name evidence="8" type="ORF">LYSIN_02613</name>
</gene>
<dbReference type="GO" id="GO:0006020">
    <property type="term" value="P:inositol metabolic process"/>
    <property type="evidence" value="ECO:0007669"/>
    <property type="project" value="TreeGrafter"/>
</dbReference>
<dbReference type="InterPro" id="IPR020550">
    <property type="entry name" value="Inositol_monophosphatase_CS"/>
</dbReference>
<feature type="binding site" evidence="7">
    <location>
        <position position="89"/>
    </location>
    <ligand>
        <name>Mg(2+)</name>
        <dbReference type="ChEBI" id="CHEBI:18420"/>
        <label>1</label>
        <note>catalytic</note>
    </ligand>
</feature>
<keyword evidence="9" id="KW-1185">Reference proteome</keyword>
<evidence type="ECO:0000256" key="1">
    <source>
        <dbReference type="ARBA" id="ARBA00001033"/>
    </source>
</evidence>
<evidence type="ECO:0000313" key="8">
    <source>
        <dbReference type="EMBL" id="POZ57829.1"/>
    </source>
</evidence>
<comment type="caution">
    <text evidence="8">The sequence shown here is derived from an EMBL/GenBank/DDBJ whole genome shotgun (WGS) entry which is preliminary data.</text>
</comment>
<evidence type="ECO:0000256" key="6">
    <source>
        <dbReference type="ARBA" id="ARBA00022842"/>
    </source>
</evidence>
<organism evidence="8 9">
    <name type="scientific">Lysinibacillus sphaericus</name>
    <name type="common">Bacillus sphaericus</name>
    <dbReference type="NCBI Taxonomy" id="1421"/>
    <lineage>
        <taxon>Bacteria</taxon>
        <taxon>Bacillati</taxon>
        <taxon>Bacillota</taxon>
        <taxon>Bacilli</taxon>
        <taxon>Bacillales</taxon>
        <taxon>Bacillaceae</taxon>
        <taxon>Lysinibacillus</taxon>
    </lineage>
</organism>
<feature type="binding site" evidence="7">
    <location>
        <position position="68"/>
    </location>
    <ligand>
        <name>Mg(2+)</name>
        <dbReference type="ChEBI" id="CHEBI:18420"/>
        <label>1</label>
        <note>catalytic</note>
    </ligand>
</feature>
<dbReference type="GO" id="GO:0007165">
    <property type="term" value="P:signal transduction"/>
    <property type="evidence" value="ECO:0007669"/>
    <property type="project" value="TreeGrafter"/>
</dbReference>
<evidence type="ECO:0000256" key="2">
    <source>
        <dbReference type="ARBA" id="ARBA00001946"/>
    </source>
</evidence>
<dbReference type="EMBL" id="PGLV01000001">
    <property type="protein sequence ID" value="POZ57829.1"/>
    <property type="molecule type" value="Genomic_DNA"/>
</dbReference>
<evidence type="ECO:0000256" key="3">
    <source>
        <dbReference type="ARBA" id="ARBA00013106"/>
    </source>
</evidence>
<dbReference type="EC" id="3.1.3.25" evidence="3"/>
<feature type="binding site" evidence="7">
    <location>
        <position position="88"/>
    </location>
    <ligand>
        <name>Mg(2+)</name>
        <dbReference type="ChEBI" id="CHEBI:18420"/>
        <label>1</label>
        <note>catalytic</note>
    </ligand>
</feature>
<dbReference type="PROSITE" id="PS00629">
    <property type="entry name" value="IMP_1"/>
    <property type="match status" value="1"/>
</dbReference>
<dbReference type="PANTHER" id="PTHR20854:SF4">
    <property type="entry name" value="INOSITOL-1-MONOPHOSPHATASE-RELATED"/>
    <property type="match status" value="1"/>
</dbReference>
<evidence type="ECO:0000313" key="9">
    <source>
        <dbReference type="Proteomes" id="UP000237319"/>
    </source>
</evidence>
<dbReference type="PANTHER" id="PTHR20854">
    <property type="entry name" value="INOSITOL MONOPHOSPHATASE"/>
    <property type="match status" value="1"/>
</dbReference>
<dbReference type="Pfam" id="PF00459">
    <property type="entry name" value="Inositol_P"/>
    <property type="match status" value="1"/>
</dbReference>
<keyword evidence="6 7" id="KW-0460">Magnesium</keyword>
<comment type="catalytic activity">
    <reaction evidence="1">
        <text>a myo-inositol phosphate + H2O = myo-inositol + phosphate</text>
        <dbReference type="Rhea" id="RHEA:24056"/>
        <dbReference type="ChEBI" id="CHEBI:15377"/>
        <dbReference type="ChEBI" id="CHEBI:17268"/>
        <dbReference type="ChEBI" id="CHEBI:43474"/>
        <dbReference type="ChEBI" id="CHEBI:84139"/>
        <dbReference type="EC" id="3.1.3.25"/>
    </reaction>
</comment>
<keyword evidence="4 7" id="KW-0479">Metal-binding</keyword>
<dbReference type="InterPro" id="IPR000760">
    <property type="entry name" value="Inositol_monophosphatase-like"/>
</dbReference>
<protein>
    <recommendedName>
        <fullName evidence="3">inositol-phosphate phosphatase</fullName>
        <ecNumber evidence="3">3.1.3.25</ecNumber>
    </recommendedName>
</protein>